<gene>
    <name evidence="3" type="ORF">CEURO_LOCUS19449</name>
</gene>
<comment type="caution">
    <text evidence="3">The sequence shown here is derived from an EMBL/GenBank/DDBJ whole genome shotgun (WGS) entry which is preliminary data.</text>
</comment>
<evidence type="ECO:0000313" key="3">
    <source>
        <dbReference type="EMBL" id="CAH9111983.1"/>
    </source>
</evidence>
<protein>
    <recommendedName>
        <fullName evidence="2">C2H2-type domain-containing protein</fullName>
    </recommendedName>
</protein>
<dbReference type="Proteomes" id="UP001152484">
    <property type="component" value="Unassembled WGS sequence"/>
</dbReference>
<name>A0A9P0ZR76_CUSEU</name>
<keyword evidence="4" id="KW-1185">Reference proteome</keyword>
<feature type="compositionally biased region" description="Polar residues" evidence="1">
    <location>
        <begin position="44"/>
        <end position="55"/>
    </location>
</feature>
<dbReference type="Gene3D" id="3.90.228.10">
    <property type="match status" value="1"/>
</dbReference>
<feature type="region of interest" description="Disordered" evidence="1">
    <location>
        <begin position="19"/>
        <end position="61"/>
    </location>
</feature>
<evidence type="ECO:0000313" key="4">
    <source>
        <dbReference type="Proteomes" id="UP001152484"/>
    </source>
</evidence>
<dbReference type="AlphaFoldDB" id="A0A9P0ZR76"/>
<feature type="compositionally biased region" description="Basic residues" evidence="1">
    <location>
        <begin position="32"/>
        <end position="42"/>
    </location>
</feature>
<dbReference type="PROSITE" id="PS00028">
    <property type="entry name" value="ZINC_FINGER_C2H2_1"/>
    <property type="match status" value="1"/>
</dbReference>
<accession>A0A9P0ZR76</accession>
<dbReference type="InterPro" id="IPR013087">
    <property type="entry name" value="Znf_C2H2_type"/>
</dbReference>
<reference evidence="3" key="1">
    <citation type="submission" date="2022-07" db="EMBL/GenBank/DDBJ databases">
        <authorList>
            <person name="Macas J."/>
            <person name="Novak P."/>
            <person name="Neumann P."/>
        </authorList>
    </citation>
    <scope>NUCLEOTIDE SEQUENCE</scope>
</reference>
<dbReference type="EMBL" id="CAMAPE010000058">
    <property type="protein sequence ID" value="CAH9111983.1"/>
    <property type="molecule type" value="Genomic_DNA"/>
</dbReference>
<evidence type="ECO:0000256" key="1">
    <source>
        <dbReference type="SAM" id="MobiDB-lite"/>
    </source>
</evidence>
<dbReference type="PANTHER" id="PTHR31681">
    <property type="entry name" value="C2H2-LIKE ZINC FINGER PROTEIN"/>
    <property type="match status" value="1"/>
</dbReference>
<dbReference type="SUPFAM" id="SSF56399">
    <property type="entry name" value="ADP-ribosylation"/>
    <property type="match status" value="1"/>
</dbReference>
<organism evidence="3 4">
    <name type="scientific">Cuscuta europaea</name>
    <name type="common">European dodder</name>
    <dbReference type="NCBI Taxonomy" id="41803"/>
    <lineage>
        <taxon>Eukaryota</taxon>
        <taxon>Viridiplantae</taxon>
        <taxon>Streptophyta</taxon>
        <taxon>Embryophyta</taxon>
        <taxon>Tracheophyta</taxon>
        <taxon>Spermatophyta</taxon>
        <taxon>Magnoliopsida</taxon>
        <taxon>eudicotyledons</taxon>
        <taxon>Gunneridae</taxon>
        <taxon>Pentapetalae</taxon>
        <taxon>asterids</taxon>
        <taxon>lamiids</taxon>
        <taxon>Solanales</taxon>
        <taxon>Convolvulaceae</taxon>
        <taxon>Cuscuteae</taxon>
        <taxon>Cuscuta</taxon>
        <taxon>Cuscuta subgen. Cuscuta</taxon>
    </lineage>
</organism>
<evidence type="ECO:0000259" key="2">
    <source>
        <dbReference type="PROSITE" id="PS00028"/>
    </source>
</evidence>
<sequence length="365" mass="39491">MPAAVWFALKRSFKCKFSKGDAHDPYPSGKNTSRRTKRKVKNRSVCSKPNLQSPTKPVGRSELVNPIAAPYVGMVKTVGAPVNGGSEHSGPPKRKGLYNGPLRRGLSRSSGFTWAGGDSSSSQPLSCHKCGEKFSEWKDVESHHLSNHAVTQIVEGDLSREIIEMICRTNLQSSMHSGNKEEDSNVIQMVLKVHNTLKTLTQFEEYREAVKTKANRLVKKHTRCLADGNELLRFHGTTVECHLGMGDSSGLCVSHKCDVCQILRHGFTVNGGVGVLTTSTSRGALEGVKVKDGGGERKAVMVCRVIGGRVHRALESVEEIGCEPSLGFDSLAGNKVGGLSSGVVEELIVLSPKALLPCFIVIYKA</sequence>
<proteinExistence type="predicted"/>
<dbReference type="OrthoDB" id="1265112at2759"/>
<feature type="domain" description="C2H2-type" evidence="2">
    <location>
        <begin position="127"/>
        <end position="148"/>
    </location>
</feature>
<dbReference type="PANTHER" id="PTHR31681:SF117">
    <property type="entry name" value="C2H2-TYPE DOMAIN-CONTAINING PROTEIN"/>
    <property type="match status" value="1"/>
</dbReference>